<dbReference type="GO" id="GO:0016042">
    <property type="term" value="P:lipid catabolic process"/>
    <property type="evidence" value="ECO:0007669"/>
    <property type="project" value="TreeGrafter"/>
</dbReference>
<dbReference type="PANTHER" id="PTHR11610:SF174">
    <property type="entry name" value="MIP30168P"/>
    <property type="match status" value="1"/>
</dbReference>
<proteinExistence type="inferred from homology"/>
<keyword evidence="3" id="KW-0964">Secreted</keyword>
<evidence type="ECO:0000256" key="3">
    <source>
        <dbReference type="ARBA" id="ARBA00022525"/>
    </source>
</evidence>
<comment type="subcellular location">
    <subcellularLocation>
        <location evidence="1">Secreted</location>
    </subcellularLocation>
</comment>
<evidence type="ECO:0000313" key="7">
    <source>
        <dbReference type="Proteomes" id="UP000792457"/>
    </source>
</evidence>
<sequence>MKEVSHNGEEMDILDLRKGEVGTLAYFTRGEYNIIIVDYSSLVVEPCLSQVEWSPRFCALCIAQLVAWLEAAWYWSKSSSQIEKVVGAPPEGVHIIGYSVGAHIAGLVANYVGPDRIGRITGLDPTIIFYMGNNRSRDLDPSDAIFVDVIHTGAGVLGQLGPNGHVDFYVNGGSSQPGCSGGIYETLACDHQKVTPYFIESINSKVGFWAAPCPNLLLYLIGWCTADTSKYIKMGEDVPKR</sequence>
<evidence type="ECO:0000256" key="2">
    <source>
        <dbReference type="ARBA" id="ARBA00010701"/>
    </source>
</evidence>
<dbReference type="PANTHER" id="PTHR11610">
    <property type="entry name" value="LIPASE"/>
    <property type="match status" value="1"/>
</dbReference>
<protein>
    <recommendedName>
        <fullName evidence="5">Lipase domain-containing protein</fullName>
    </recommendedName>
</protein>
<gene>
    <name evidence="6" type="ORF">J437_LFUL007022</name>
</gene>
<evidence type="ECO:0000256" key="1">
    <source>
        <dbReference type="ARBA" id="ARBA00004613"/>
    </source>
</evidence>
<dbReference type="GO" id="GO:0017171">
    <property type="term" value="F:serine hydrolase activity"/>
    <property type="evidence" value="ECO:0007669"/>
    <property type="project" value="TreeGrafter"/>
</dbReference>
<evidence type="ECO:0000259" key="5">
    <source>
        <dbReference type="Pfam" id="PF00151"/>
    </source>
</evidence>
<feature type="domain" description="Lipase" evidence="5">
    <location>
        <begin position="81"/>
        <end position="235"/>
    </location>
</feature>
<comment type="caution">
    <text evidence="6">The sequence shown here is derived from an EMBL/GenBank/DDBJ whole genome shotgun (WGS) entry which is preliminary data.</text>
</comment>
<comment type="similarity">
    <text evidence="2 4">Belongs to the AB hydrolase superfamily. Lipase family.</text>
</comment>
<dbReference type="OrthoDB" id="199913at2759"/>
<dbReference type="InterPro" id="IPR029058">
    <property type="entry name" value="AB_hydrolase_fold"/>
</dbReference>
<reference evidence="6" key="1">
    <citation type="submission" date="2013-04" db="EMBL/GenBank/DDBJ databases">
        <authorList>
            <person name="Qu J."/>
            <person name="Murali S.C."/>
            <person name="Bandaranaike D."/>
            <person name="Bellair M."/>
            <person name="Blankenburg K."/>
            <person name="Chao H."/>
            <person name="Dinh H."/>
            <person name="Doddapaneni H."/>
            <person name="Downs B."/>
            <person name="Dugan-Rocha S."/>
            <person name="Elkadiri S."/>
            <person name="Gnanaolivu R.D."/>
            <person name="Hernandez B."/>
            <person name="Javaid M."/>
            <person name="Jayaseelan J.C."/>
            <person name="Lee S."/>
            <person name="Li M."/>
            <person name="Ming W."/>
            <person name="Munidasa M."/>
            <person name="Muniz J."/>
            <person name="Nguyen L."/>
            <person name="Ongeri F."/>
            <person name="Osuji N."/>
            <person name="Pu L.-L."/>
            <person name="Puazo M."/>
            <person name="Qu C."/>
            <person name="Quiroz J."/>
            <person name="Raj R."/>
            <person name="Weissenberger G."/>
            <person name="Xin Y."/>
            <person name="Zou X."/>
            <person name="Han Y."/>
            <person name="Richards S."/>
            <person name="Worley K."/>
            <person name="Muzny D."/>
            <person name="Gibbs R."/>
        </authorList>
    </citation>
    <scope>NUCLEOTIDE SEQUENCE</scope>
    <source>
        <strain evidence="6">Sampled in the wild</strain>
    </source>
</reference>
<dbReference type="SUPFAM" id="SSF53474">
    <property type="entry name" value="alpha/beta-Hydrolases"/>
    <property type="match status" value="1"/>
</dbReference>
<dbReference type="InterPro" id="IPR013818">
    <property type="entry name" value="Lipase"/>
</dbReference>
<dbReference type="AlphaFoldDB" id="A0A8K0P247"/>
<dbReference type="Gene3D" id="3.40.50.1820">
    <property type="entry name" value="alpha/beta hydrolase"/>
    <property type="match status" value="1"/>
</dbReference>
<keyword evidence="7" id="KW-1185">Reference proteome</keyword>
<evidence type="ECO:0000313" key="6">
    <source>
        <dbReference type="EMBL" id="KAG8228304.1"/>
    </source>
</evidence>
<evidence type="ECO:0000256" key="4">
    <source>
        <dbReference type="RuleBase" id="RU004262"/>
    </source>
</evidence>
<dbReference type="Pfam" id="PF00151">
    <property type="entry name" value="Lipase"/>
    <property type="match status" value="1"/>
</dbReference>
<organism evidence="6 7">
    <name type="scientific">Ladona fulva</name>
    <name type="common">Scarce chaser dragonfly</name>
    <name type="synonym">Libellula fulva</name>
    <dbReference type="NCBI Taxonomy" id="123851"/>
    <lineage>
        <taxon>Eukaryota</taxon>
        <taxon>Metazoa</taxon>
        <taxon>Ecdysozoa</taxon>
        <taxon>Arthropoda</taxon>
        <taxon>Hexapoda</taxon>
        <taxon>Insecta</taxon>
        <taxon>Pterygota</taxon>
        <taxon>Palaeoptera</taxon>
        <taxon>Odonata</taxon>
        <taxon>Epiprocta</taxon>
        <taxon>Anisoptera</taxon>
        <taxon>Libelluloidea</taxon>
        <taxon>Libellulidae</taxon>
        <taxon>Ladona</taxon>
    </lineage>
</organism>
<dbReference type="GO" id="GO:0016298">
    <property type="term" value="F:lipase activity"/>
    <property type="evidence" value="ECO:0007669"/>
    <property type="project" value="InterPro"/>
</dbReference>
<dbReference type="Proteomes" id="UP000792457">
    <property type="component" value="Unassembled WGS sequence"/>
</dbReference>
<name>A0A8K0P247_LADFU</name>
<reference evidence="6" key="2">
    <citation type="submission" date="2017-10" db="EMBL/GenBank/DDBJ databases">
        <title>Ladona fulva Genome sequencing and assembly.</title>
        <authorList>
            <person name="Murali S."/>
            <person name="Richards S."/>
            <person name="Bandaranaike D."/>
            <person name="Bellair M."/>
            <person name="Blankenburg K."/>
            <person name="Chao H."/>
            <person name="Dinh H."/>
            <person name="Doddapaneni H."/>
            <person name="Dugan-Rocha S."/>
            <person name="Elkadiri S."/>
            <person name="Gnanaolivu R."/>
            <person name="Hernandez B."/>
            <person name="Skinner E."/>
            <person name="Javaid M."/>
            <person name="Lee S."/>
            <person name="Li M."/>
            <person name="Ming W."/>
            <person name="Munidasa M."/>
            <person name="Muniz J."/>
            <person name="Nguyen L."/>
            <person name="Hughes D."/>
            <person name="Osuji N."/>
            <person name="Pu L.-L."/>
            <person name="Puazo M."/>
            <person name="Qu C."/>
            <person name="Quiroz J."/>
            <person name="Raj R."/>
            <person name="Weissenberger G."/>
            <person name="Xin Y."/>
            <person name="Zou X."/>
            <person name="Han Y."/>
            <person name="Worley K."/>
            <person name="Muzny D."/>
            <person name="Gibbs R."/>
        </authorList>
    </citation>
    <scope>NUCLEOTIDE SEQUENCE</scope>
    <source>
        <strain evidence="6">Sampled in the wild</strain>
    </source>
</reference>
<dbReference type="InterPro" id="IPR000734">
    <property type="entry name" value="TAG_lipase"/>
</dbReference>
<accession>A0A8K0P247</accession>
<dbReference type="GO" id="GO:0005615">
    <property type="term" value="C:extracellular space"/>
    <property type="evidence" value="ECO:0007669"/>
    <property type="project" value="TreeGrafter"/>
</dbReference>
<dbReference type="EMBL" id="KZ308366">
    <property type="protein sequence ID" value="KAG8228304.1"/>
    <property type="molecule type" value="Genomic_DNA"/>
</dbReference>